<dbReference type="PROSITE" id="PS51987">
    <property type="entry name" value="GS_CATALYTIC"/>
    <property type="match status" value="1"/>
</dbReference>
<name>A0ABW9QVZ8_9ACTN</name>
<dbReference type="Proteomes" id="UP000437736">
    <property type="component" value="Unassembled WGS sequence"/>
</dbReference>
<dbReference type="SUPFAM" id="SSF55931">
    <property type="entry name" value="Glutamine synthetase/guanido kinase"/>
    <property type="match status" value="1"/>
</dbReference>
<evidence type="ECO:0000256" key="4">
    <source>
        <dbReference type="RuleBase" id="RU000384"/>
    </source>
</evidence>
<comment type="caution">
    <text evidence="6">The sequence shown here is derived from an EMBL/GenBank/DDBJ whole genome shotgun (WGS) entry which is preliminary data.</text>
</comment>
<protein>
    <submittedName>
        <fullName evidence="6">Glutamine synthetase</fullName>
    </submittedName>
</protein>
<dbReference type="PANTHER" id="PTHR43785">
    <property type="entry name" value="GAMMA-GLUTAMYLPUTRESCINE SYNTHETASE"/>
    <property type="match status" value="1"/>
</dbReference>
<evidence type="ECO:0000259" key="5">
    <source>
        <dbReference type="PROSITE" id="PS51987"/>
    </source>
</evidence>
<evidence type="ECO:0000256" key="3">
    <source>
        <dbReference type="PROSITE-ProRule" id="PRU01331"/>
    </source>
</evidence>
<gene>
    <name evidence="6" type="ORF">GHK86_15055</name>
</gene>
<dbReference type="EMBL" id="WJHE01000820">
    <property type="protein sequence ID" value="MST34034.1"/>
    <property type="molecule type" value="Genomic_DNA"/>
</dbReference>
<proteinExistence type="inferred from homology"/>
<dbReference type="InterPro" id="IPR008146">
    <property type="entry name" value="Gln_synth_cat_dom"/>
</dbReference>
<dbReference type="Gene3D" id="3.30.590.10">
    <property type="entry name" value="Glutamine synthetase/guanido kinase, catalytic domain"/>
    <property type="match status" value="1"/>
</dbReference>
<keyword evidence="2" id="KW-0436">Ligase</keyword>
<evidence type="ECO:0000256" key="2">
    <source>
        <dbReference type="ARBA" id="ARBA00022598"/>
    </source>
</evidence>
<evidence type="ECO:0000256" key="1">
    <source>
        <dbReference type="ARBA" id="ARBA00009897"/>
    </source>
</evidence>
<accession>A0ABW9QVZ8</accession>
<comment type="similarity">
    <text evidence="1 3 4">Belongs to the glutamine synthetase family.</text>
</comment>
<dbReference type="SMART" id="SM01230">
    <property type="entry name" value="Gln-synt_C"/>
    <property type="match status" value="1"/>
</dbReference>
<dbReference type="Pfam" id="PF00120">
    <property type="entry name" value="Gln-synt_C"/>
    <property type="match status" value="1"/>
</dbReference>
<dbReference type="InterPro" id="IPR014746">
    <property type="entry name" value="Gln_synth/guanido_kin_cat_dom"/>
</dbReference>
<feature type="domain" description="GS catalytic" evidence="5">
    <location>
        <begin position="109"/>
        <end position="439"/>
    </location>
</feature>
<reference evidence="6 7" key="1">
    <citation type="submission" date="2019-11" db="EMBL/GenBank/DDBJ databases">
        <title>Acidiferrimicrobium australis gen. nov., sp. nov., an acidophilic and obligately heterotrophic, member of the Actinobacteria that catalyses dissimilatory oxido- reduction of iron isolated from metal-rich acidic water in Chile.</title>
        <authorList>
            <person name="Gonzalez D."/>
            <person name="Huber K."/>
            <person name="Hedrich S."/>
            <person name="Rojas-Villalobos C."/>
            <person name="Quatrini R."/>
            <person name="Dinamarca M.A."/>
            <person name="Schwarz A."/>
            <person name="Canales C."/>
            <person name="Nancucheo I."/>
        </authorList>
    </citation>
    <scope>NUCLEOTIDE SEQUENCE [LARGE SCALE GENOMIC DNA]</scope>
    <source>
        <strain evidence="6 7">USS-CCA1</strain>
    </source>
</reference>
<evidence type="ECO:0000313" key="7">
    <source>
        <dbReference type="Proteomes" id="UP000437736"/>
    </source>
</evidence>
<evidence type="ECO:0000313" key="6">
    <source>
        <dbReference type="EMBL" id="MST34034.1"/>
    </source>
</evidence>
<organism evidence="6 7">
    <name type="scientific">Acidiferrimicrobium australe</name>
    <dbReference type="NCBI Taxonomy" id="2664430"/>
    <lineage>
        <taxon>Bacteria</taxon>
        <taxon>Bacillati</taxon>
        <taxon>Actinomycetota</taxon>
        <taxon>Acidimicrobiia</taxon>
        <taxon>Acidimicrobiales</taxon>
        <taxon>Acidimicrobiaceae</taxon>
        <taxon>Acidiferrimicrobium</taxon>
    </lineage>
</organism>
<keyword evidence="7" id="KW-1185">Reference proteome</keyword>
<dbReference type="PANTHER" id="PTHR43785:SF12">
    <property type="entry name" value="TYPE-1 GLUTAMINE SYNTHETASE 2"/>
    <property type="match status" value="1"/>
</dbReference>
<sequence length="439" mass="46706">MDSTSGAPAFAKGFERIRVLWPDHLGLARGKYVPAGMAARGARHCTGTWALGFDRQMTPGTPGSFFFEGLPDMDARFSPGTVRPGWEGPGTGVVVADLEREGQPVAVSPRGALRRAIADWEALGYRPEVGIELEAYLMEPDGAGGWQPISTPGAFVYGTGPSVDPHGIVGELWDAADRAGIAIEAINSEYDESQFEFTLAHTDALEAADRTFLFKQMARELATRHGLLWTFLGKPVNDRGGSGLHVNVSFTAPDGGNAVDDPSDPDGLSPLARRAAAGLLAHHQGLCGLVAPTVTAYRRLRPGQLAGYWANWGHDHRGATVRIPPERGAAARLEHRLADGAAPAHVAVAAVLQAARLGVVDELELGPPETGDGFEHVDATVGCPTNLGAALDALEADGALCDAVGKELVQQHLAVKRTEWDAFCAYTTDWEKRAYLPFL</sequence>